<feature type="domain" description="EamA" evidence="7">
    <location>
        <begin position="151"/>
        <end position="282"/>
    </location>
</feature>
<dbReference type="EMBL" id="BJXX01000107">
    <property type="protein sequence ID" value="GEN34979.1"/>
    <property type="molecule type" value="Genomic_DNA"/>
</dbReference>
<feature type="domain" description="EamA" evidence="7">
    <location>
        <begin position="5"/>
        <end position="136"/>
    </location>
</feature>
<feature type="transmembrane region" description="Helical" evidence="6">
    <location>
        <begin position="241"/>
        <end position="261"/>
    </location>
</feature>
<sequence>MGYWSSVLLVFLGSCSYGVLSTFVKLAYQAGFLPGEVSGSQMFFAMVFMWGVALLFSRRKVRGKQWLTLAGTGLATGLTGILYYQSLQYVPASIAIVLLFQFTWIGVIIESFIERRRPGVEKVAALVLLATGTLLAGGVLAGEFGSLHPVGILFGLLSAVTYALFIIFSGRVGHEISPYTRSAVMLTGSVLITFIVYPPSFLLNGALTEGLLVYALPLALFGGVIPTLFFTLGVPHVGGGLATILSAAELPMAVFMSSVVLHEKVSLLQWLGVVIILVGIAVPELSHKHRTAAVRDRG</sequence>
<comment type="similarity">
    <text evidence="2">Belongs to the EamA transporter family.</text>
</comment>
<evidence type="ECO:0000256" key="4">
    <source>
        <dbReference type="ARBA" id="ARBA00022989"/>
    </source>
</evidence>
<dbReference type="RefSeq" id="WP_146810230.1">
    <property type="nucleotide sequence ID" value="NZ_BJXX01000107.1"/>
</dbReference>
<evidence type="ECO:0000313" key="8">
    <source>
        <dbReference type="EMBL" id="GEN34979.1"/>
    </source>
</evidence>
<protein>
    <submittedName>
        <fullName evidence="8">Multidrug transporter</fullName>
    </submittedName>
</protein>
<comment type="subcellular location">
    <subcellularLocation>
        <location evidence="1">Endomembrane system</location>
        <topology evidence="1">Multi-pass membrane protein</topology>
    </subcellularLocation>
</comment>
<feature type="transmembrane region" description="Helical" evidence="6">
    <location>
        <begin position="66"/>
        <end position="84"/>
    </location>
</feature>
<feature type="transmembrane region" description="Helical" evidence="6">
    <location>
        <begin position="267"/>
        <end position="285"/>
    </location>
</feature>
<dbReference type="InterPro" id="IPR000620">
    <property type="entry name" value="EamA_dom"/>
</dbReference>
<feature type="transmembrane region" description="Helical" evidence="6">
    <location>
        <begin position="182"/>
        <end position="199"/>
    </location>
</feature>
<dbReference type="InterPro" id="IPR050638">
    <property type="entry name" value="AA-Vitamin_Transporters"/>
</dbReference>
<feature type="transmembrane region" description="Helical" evidence="6">
    <location>
        <begin position="7"/>
        <end position="28"/>
    </location>
</feature>
<feature type="transmembrane region" description="Helical" evidence="6">
    <location>
        <begin position="90"/>
        <end position="113"/>
    </location>
</feature>
<dbReference type="AlphaFoldDB" id="A0A511V828"/>
<dbReference type="PANTHER" id="PTHR32322">
    <property type="entry name" value="INNER MEMBRANE TRANSPORTER"/>
    <property type="match status" value="1"/>
</dbReference>
<accession>A0A511V828</accession>
<dbReference type="Proteomes" id="UP000321157">
    <property type="component" value="Unassembled WGS sequence"/>
</dbReference>
<keyword evidence="5 6" id="KW-0472">Membrane</keyword>
<proteinExistence type="inferred from homology"/>
<keyword evidence="9" id="KW-1185">Reference proteome</keyword>
<evidence type="ECO:0000256" key="3">
    <source>
        <dbReference type="ARBA" id="ARBA00022692"/>
    </source>
</evidence>
<dbReference type="SUPFAM" id="SSF103481">
    <property type="entry name" value="Multidrug resistance efflux transporter EmrE"/>
    <property type="match status" value="2"/>
</dbReference>
<dbReference type="GO" id="GO:0016020">
    <property type="term" value="C:membrane"/>
    <property type="evidence" value="ECO:0007669"/>
    <property type="project" value="UniProtKB-SubCell"/>
</dbReference>
<gene>
    <name evidence="8" type="ORF">ADA01nite_24390</name>
</gene>
<organism evidence="8 9">
    <name type="scientific">Aneurinibacillus danicus</name>
    <dbReference type="NCBI Taxonomy" id="267746"/>
    <lineage>
        <taxon>Bacteria</taxon>
        <taxon>Bacillati</taxon>
        <taxon>Bacillota</taxon>
        <taxon>Bacilli</taxon>
        <taxon>Bacillales</taxon>
        <taxon>Paenibacillaceae</taxon>
        <taxon>Aneurinibacillus group</taxon>
        <taxon>Aneurinibacillus</taxon>
    </lineage>
</organism>
<keyword evidence="3 6" id="KW-0812">Transmembrane</keyword>
<feature type="transmembrane region" description="Helical" evidence="6">
    <location>
        <begin position="211"/>
        <end position="234"/>
    </location>
</feature>
<dbReference type="Pfam" id="PF00892">
    <property type="entry name" value="EamA"/>
    <property type="match status" value="2"/>
</dbReference>
<name>A0A511V828_9BACL</name>
<reference evidence="8 9" key="1">
    <citation type="submission" date="2019-07" db="EMBL/GenBank/DDBJ databases">
        <title>Whole genome shotgun sequence of Aneurinibacillus danicus NBRC 102444.</title>
        <authorList>
            <person name="Hosoyama A."/>
            <person name="Uohara A."/>
            <person name="Ohji S."/>
            <person name="Ichikawa N."/>
        </authorList>
    </citation>
    <scope>NUCLEOTIDE SEQUENCE [LARGE SCALE GENOMIC DNA]</scope>
    <source>
        <strain evidence="8 9">NBRC 102444</strain>
    </source>
</reference>
<evidence type="ECO:0000313" key="9">
    <source>
        <dbReference type="Proteomes" id="UP000321157"/>
    </source>
</evidence>
<comment type="caution">
    <text evidence="8">The sequence shown here is derived from an EMBL/GenBank/DDBJ whole genome shotgun (WGS) entry which is preliminary data.</text>
</comment>
<evidence type="ECO:0000256" key="2">
    <source>
        <dbReference type="ARBA" id="ARBA00007362"/>
    </source>
</evidence>
<feature type="transmembrane region" description="Helical" evidence="6">
    <location>
        <begin position="125"/>
        <end position="144"/>
    </location>
</feature>
<feature type="transmembrane region" description="Helical" evidence="6">
    <location>
        <begin position="40"/>
        <end position="57"/>
    </location>
</feature>
<keyword evidence="4 6" id="KW-1133">Transmembrane helix</keyword>
<evidence type="ECO:0000259" key="7">
    <source>
        <dbReference type="Pfam" id="PF00892"/>
    </source>
</evidence>
<dbReference type="InterPro" id="IPR037185">
    <property type="entry name" value="EmrE-like"/>
</dbReference>
<dbReference type="OrthoDB" id="3180815at2"/>
<evidence type="ECO:0000256" key="1">
    <source>
        <dbReference type="ARBA" id="ARBA00004127"/>
    </source>
</evidence>
<feature type="transmembrane region" description="Helical" evidence="6">
    <location>
        <begin position="150"/>
        <end position="170"/>
    </location>
</feature>
<evidence type="ECO:0000256" key="6">
    <source>
        <dbReference type="SAM" id="Phobius"/>
    </source>
</evidence>
<evidence type="ECO:0000256" key="5">
    <source>
        <dbReference type="ARBA" id="ARBA00023136"/>
    </source>
</evidence>
<dbReference type="PANTHER" id="PTHR32322:SF2">
    <property type="entry name" value="EAMA DOMAIN-CONTAINING PROTEIN"/>
    <property type="match status" value="1"/>
</dbReference>